<dbReference type="GO" id="GO:0016787">
    <property type="term" value="F:hydrolase activity"/>
    <property type="evidence" value="ECO:0007669"/>
    <property type="project" value="UniProtKB-KW"/>
</dbReference>
<dbReference type="InterPro" id="IPR008928">
    <property type="entry name" value="6-hairpin_glycosidase_sf"/>
</dbReference>
<evidence type="ECO:0000313" key="17">
    <source>
        <dbReference type="Proteomes" id="UP000815325"/>
    </source>
</evidence>
<dbReference type="InterPro" id="IPR004888">
    <property type="entry name" value="Glycoside_hydrolase_63"/>
</dbReference>
<sequence>MGSRKKQQQQLQDSSDPVGKKPLHGNLLLLGGGGLLLAVAVLIALELSRAPDELRPLSAPRLTSLAEFGGDYKERMLWGSYRPGLYFGMRTRTPKGLLAGLLWFDPDTLDTLMNREMRHAATQEDELARYGWVRHDGEQYGRQTLVDKDCNISLTMVKHWGPESGRGGDWAVRVHARHADGSKPSQRRRRLSFAMYISDEDKPKSPWSVLPFGEPSDLKDGVHLVSGGSSVVGPWSFHAVESAHPEDGPPSGKQTRPVSKRARLDHLAVPATEGEYDLRLSVRELIMSIVYEQYQRHPDEGKFRLYLPNSASTGCNLGIFQVTVWLPGSVDFVFLSHKNPEGAGGPEDEARVAALSGDALTQLIANHEQRYDQHFEEVFSGPAGSEPLPEGQLEMAKAAVSNLIGSMGYFYGSSQVKTERGVKPAWDAPLFTAVPSRSFFPRGFLWDEGFHQLLVQRWSPKMSRDSIAHWLDLMNVQGWIPREQILGAEALERVPEEFVVQDPTHANPPSLFLPIANMAHQLQQEQGEAEELAAIKAFVSAAWPRLEAWYTWFNTSQAGKEPTSYRWHGRNATTQLELNPKTLASGLDDYPRASHPGTDERHLDLRCWMALASEAMAKIGTALGLPAHRVAPYIATHQALSDLGILNALHWDSELQMYLDWGLHTEEVKLQRRTYSAPAMRVATPPSLRHVPHFGYVSLFPLLMRLLPPDSRELGATLDHLANTDLLWTRFGLRSLAATSSMYKKHNTPSDKPYWRGQVWVNVNYLALRALKHYAGQQGGPYQEQAAALYAQLRAHILENLEVQYSGHGYLYEQYDDVNGRGSGSHPFNGWTALIALIAVEA</sequence>
<name>A0ABQ7FX49_DUNSA</name>
<evidence type="ECO:0000256" key="13">
    <source>
        <dbReference type="SAM" id="MobiDB-lite"/>
    </source>
</evidence>
<gene>
    <name evidence="16" type="ORF">DUNSADRAFT_1714</name>
</gene>
<dbReference type="InterPro" id="IPR012341">
    <property type="entry name" value="6hp_glycosidase-like_sf"/>
</dbReference>
<evidence type="ECO:0000313" key="16">
    <source>
        <dbReference type="EMBL" id="KAF5826933.1"/>
    </source>
</evidence>
<comment type="subcellular location">
    <subcellularLocation>
        <location evidence="1 12">Endoplasmic reticulum membrane</location>
        <topology evidence="1 12">Single-pass type II membrane protein</topology>
    </subcellularLocation>
</comment>
<dbReference type="Gene3D" id="2.70.98.110">
    <property type="entry name" value="Glycosyl hydrolase family 63, N-terminal domain"/>
    <property type="match status" value="1"/>
</dbReference>
<dbReference type="EMBL" id="MU070650">
    <property type="protein sequence ID" value="KAF5826933.1"/>
    <property type="molecule type" value="Genomic_DNA"/>
</dbReference>
<dbReference type="SUPFAM" id="SSF48208">
    <property type="entry name" value="Six-hairpin glycosidases"/>
    <property type="match status" value="1"/>
</dbReference>
<keyword evidence="7 12" id="KW-1133">Transmembrane helix</keyword>
<evidence type="ECO:0000256" key="8">
    <source>
        <dbReference type="ARBA" id="ARBA00023136"/>
    </source>
</evidence>
<evidence type="ECO:0000256" key="7">
    <source>
        <dbReference type="ARBA" id="ARBA00022989"/>
    </source>
</evidence>
<dbReference type="InterPro" id="IPR038518">
    <property type="entry name" value="Glyco_hydro_63N_sf"/>
</dbReference>
<dbReference type="Pfam" id="PF03200">
    <property type="entry name" value="Glyco_hydro_63"/>
    <property type="match status" value="1"/>
</dbReference>
<feature type="region of interest" description="Disordered" evidence="13">
    <location>
        <begin position="240"/>
        <end position="261"/>
    </location>
</feature>
<dbReference type="PANTHER" id="PTHR10412">
    <property type="entry name" value="MANNOSYL-OLIGOSACCHARIDE GLUCOSIDASE"/>
    <property type="match status" value="1"/>
</dbReference>
<evidence type="ECO:0000256" key="10">
    <source>
        <dbReference type="ARBA" id="ARBA00023295"/>
    </source>
</evidence>
<evidence type="ECO:0000256" key="3">
    <source>
        <dbReference type="ARBA" id="ARBA00022692"/>
    </source>
</evidence>
<evidence type="ECO:0000256" key="5">
    <source>
        <dbReference type="ARBA" id="ARBA00022824"/>
    </source>
</evidence>
<dbReference type="Pfam" id="PF16923">
    <property type="entry name" value="Glyco_hydro_63N"/>
    <property type="match status" value="1"/>
</dbReference>
<evidence type="ECO:0000256" key="6">
    <source>
        <dbReference type="ARBA" id="ARBA00022968"/>
    </source>
</evidence>
<feature type="domain" description="Glycosyl hydrolase family 63 C-terminal" evidence="14">
    <location>
        <begin position="356"/>
        <end position="839"/>
    </location>
</feature>
<keyword evidence="9" id="KW-0325">Glycoprotein</keyword>
<proteinExistence type="inferred from homology"/>
<evidence type="ECO:0000256" key="1">
    <source>
        <dbReference type="ARBA" id="ARBA00004648"/>
    </source>
</evidence>
<accession>A0ABQ7FX49</accession>
<dbReference type="InterPro" id="IPR031335">
    <property type="entry name" value="Glyco_hydro_63_C"/>
</dbReference>
<evidence type="ECO:0000259" key="15">
    <source>
        <dbReference type="Pfam" id="PF16923"/>
    </source>
</evidence>
<evidence type="ECO:0000259" key="14">
    <source>
        <dbReference type="Pfam" id="PF03200"/>
    </source>
</evidence>
<organism evidence="16 17">
    <name type="scientific">Dunaliella salina</name>
    <name type="common">Green alga</name>
    <name type="synonym">Protococcus salinus</name>
    <dbReference type="NCBI Taxonomy" id="3046"/>
    <lineage>
        <taxon>Eukaryota</taxon>
        <taxon>Viridiplantae</taxon>
        <taxon>Chlorophyta</taxon>
        <taxon>core chlorophytes</taxon>
        <taxon>Chlorophyceae</taxon>
        <taxon>CS clade</taxon>
        <taxon>Chlamydomonadales</taxon>
        <taxon>Dunaliellaceae</taxon>
        <taxon>Dunaliella</taxon>
    </lineage>
</organism>
<keyword evidence="6" id="KW-0735">Signal-anchor</keyword>
<dbReference type="Gene3D" id="1.50.10.10">
    <property type="match status" value="1"/>
</dbReference>
<evidence type="ECO:0000256" key="4">
    <source>
        <dbReference type="ARBA" id="ARBA00022801"/>
    </source>
</evidence>
<comment type="similarity">
    <text evidence="2 12">Belongs to the glycosyl hydrolase 63 family.</text>
</comment>
<dbReference type="Proteomes" id="UP000815325">
    <property type="component" value="Unassembled WGS sequence"/>
</dbReference>
<evidence type="ECO:0000256" key="12">
    <source>
        <dbReference type="RuleBase" id="RU368089"/>
    </source>
</evidence>
<feature type="transmembrane region" description="Helical" evidence="12">
    <location>
        <begin position="27"/>
        <end position="45"/>
    </location>
</feature>
<comment type="function">
    <text evidence="12">Cleaves the distal alpha 1,2-linked glucose residue from the Glc(3)Man(9)GlcNAc(2) oligosaccharide precursor.</text>
</comment>
<keyword evidence="8 12" id="KW-0472">Membrane</keyword>
<comment type="catalytic activity">
    <reaction evidence="12">
        <text>N(4)-(alpha-D-Glc-(1-&gt;2)-alpha-D-Glc-(1-&gt;3)-alpha-D-Glc-(1-&gt;3)-alpha-D-Man-(1-&gt;2)-alpha-D-Man-(1-&gt;2)-alpha-D-Man-(1-&gt;3)-[alpha-D-Man-(1-&gt;2)-alpha-D-Man-(1-&gt;3)-[alpha-D-Man-(1-&gt;2)-alpha-D-Man-(1-&gt;6)]-alpha-D-Man-(1-&gt;6)]-beta-D-Man-(1-&gt;4)-beta-D-GlcNAc-(1-&gt;4)-beta-D-GlcNAc)-L-asparaginyl-[protein] + H2O = N(4)-(alpha-D-Glc-(1-&gt;3)-alpha-D-Glc-(1-&gt;3)-alpha-D-Man-(1-&gt;2)-alpha-D-Man-(1-&gt;2)-alpha-D-Man-(1-&gt;3)-[alpha-D-Man-(1-&gt;2)-alpha-D-Man-(1-&gt;3)-[alpha-D-Man-(1-&gt;2)-alpha-D-Man-(1-&gt;6)]-alpha-D-Man-(1-&gt;6)]-beta-D-Man-(1-&gt;4)-beta-D-GlcNAc-(1-&gt;4)-beta-D-GlcNAc)-L-asparaginyl-[protein] + beta-D-glucose</text>
        <dbReference type="Rhea" id="RHEA:55988"/>
        <dbReference type="Rhea" id="RHEA-COMP:12806"/>
        <dbReference type="Rhea" id="RHEA-COMP:14355"/>
        <dbReference type="ChEBI" id="CHEBI:15377"/>
        <dbReference type="ChEBI" id="CHEBI:15903"/>
        <dbReference type="ChEBI" id="CHEBI:59082"/>
        <dbReference type="ChEBI" id="CHEBI:132537"/>
        <dbReference type="EC" id="3.2.1.106"/>
    </reaction>
</comment>
<dbReference type="PANTHER" id="PTHR10412:SF11">
    <property type="entry name" value="MANNOSYL-OLIGOSACCHARIDE GLUCOSIDASE"/>
    <property type="match status" value="1"/>
</dbReference>
<keyword evidence="10 12" id="KW-0326">Glycosidase</keyword>
<evidence type="ECO:0000256" key="9">
    <source>
        <dbReference type="ARBA" id="ARBA00023180"/>
    </source>
</evidence>
<keyword evidence="5 12" id="KW-0256">Endoplasmic reticulum</keyword>
<evidence type="ECO:0000256" key="2">
    <source>
        <dbReference type="ARBA" id="ARBA00010833"/>
    </source>
</evidence>
<keyword evidence="3 12" id="KW-0812">Transmembrane</keyword>
<keyword evidence="17" id="KW-1185">Reference proteome</keyword>
<feature type="domain" description="Glycosyl hydrolase family 63 N-terminal" evidence="15">
    <location>
        <begin position="76"/>
        <end position="271"/>
    </location>
</feature>
<protein>
    <recommendedName>
        <fullName evidence="11 12">Mannosyl-oligosaccharide glucosidase</fullName>
        <ecNumber evidence="11 12">3.2.1.106</ecNumber>
    </recommendedName>
</protein>
<evidence type="ECO:0000256" key="11">
    <source>
        <dbReference type="ARBA" id="ARBA00038888"/>
    </source>
</evidence>
<dbReference type="EC" id="3.2.1.106" evidence="11 12"/>
<reference evidence="16" key="1">
    <citation type="submission" date="2017-08" db="EMBL/GenBank/DDBJ databases">
        <authorList>
            <person name="Polle J.E."/>
            <person name="Barry K."/>
            <person name="Cushman J."/>
            <person name="Schmutz J."/>
            <person name="Tran D."/>
            <person name="Hathwaick L.T."/>
            <person name="Yim W.C."/>
            <person name="Jenkins J."/>
            <person name="Mckie-Krisberg Z.M."/>
            <person name="Prochnik S."/>
            <person name="Lindquist E."/>
            <person name="Dockter R.B."/>
            <person name="Adam C."/>
            <person name="Molina H."/>
            <person name="Bunkerborg J."/>
            <person name="Jin E."/>
            <person name="Buchheim M."/>
            <person name="Magnuson J."/>
        </authorList>
    </citation>
    <scope>NUCLEOTIDE SEQUENCE</scope>
    <source>
        <strain evidence="16">CCAP 19/18</strain>
    </source>
</reference>
<keyword evidence="4 12" id="KW-0378">Hydrolase</keyword>
<comment type="caution">
    <text evidence="16">The sequence shown here is derived from an EMBL/GenBank/DDBJ whole genome shotgun (WGS) entry which is preliminary data.</text>
</comment>
<dbReference type="InterPro" id="IPR031631">
    <property type="entry name" value="Glyco_hydro_63N"/>
</dbReference>